<feature type="compositionally biased region" description="Polar residues" evidence="1">
    <location>
        <begin position="188"/>
        <end position="199"/>
    </location>
</feature>
<dbReference type="Proteomes" id="UP000314294">
    <property type="component" value="Unassembled WGS sequence"/>
</dbReference>
<comment type="caution">
    <text evidence="2">The sequence shown here is derived from an EMBL/GenBank/DDBJ whole genome shotgun (WGS) entry which is preliminary data.</text>
</comment>
<evidence type="ECO:0000313" key="2">
    <source>
        <dbReference type="EMBL" id="TNN49454.1"/>
    </source>
</evidence>
<dbReference type="AlphaFoldDB" id="A0A4Z2G9F3"/>
<feature type="region of interest" description="Disordered" evidence="1">
    <location>
        <begin position="50"/>
        <end position="82"/>
    </location>
</feature>
<proteinExistence type="predicted"/>
<dbReference type="EMBL" id="SRLO01000656">
    <property type="protein sequence ID" value="TNN49454.1"/>
    <property type="molecule type" value="Genomic_DNA"/>
</dbReference>
<feature type="region of interest" description="Disordered" evidence="1">
    <location>
        <begin position="173"/>
        <end position="199"/>
    </location>
</feature>
<accession>A0A4Z2G9F3</accession>
<keyword evidence="3" id="KW-1185">Reference proteome</keyword>
<name>A0A4Z2G9F3_9TELE</name>
<organism evidence="2 3">
    <name type="scientific">Liparis tanakae</name>
    <name type="common">Tanaka's snailfish</name>
    <dbReference type="NCBI Taxonomy" id="230148"/>
    <lineage>
        <taxon>Eukaryota</taxon>
        <taxon>Metazoa</taxon>
        <taxon>Chordata</taxon>
        <taxon>Craniata</taxon>
        <taxon>Vertebrata</taxon>
        <taxon>Euteleostomi</taxon>
        <taxon>Actinopterygii</taxon>
        <taxon>Neopterygii</taxon>
        <taxon>Teleostei</taxon>
        <taxon>Neoteleostei</taxon>
        <taxon>Acanthomorphata</taxon>
        <taxon>Eupercaria</taxon>
        <taxon>Perciformes</taxon>
        <taxon>Cottioidei</taxon>
        <taxon>Cottales</taxon>
        <taxon>Liparidae</taxon>
        <taxon>Liparis</taxon>
    </lineage>
</organism>
<feature type="compositionally biased region" description="Gly residues" evidence="1">
    <location>
        <begin position="173"/>
        <end position="182"/>
    </location>
</feature>
<sequence>MPWATTRGSLRGGWGARLEWKMLNTTSPLHMSKSQVMTEEASMISMRSWWFGGGETDTGPEDGEHPGGSQDEQPSQSLGVVGLHDLDDPQQRLDARAPQVTHVQPLQVHETRNGPSGVPGSISVKPSSCRATLSRTASRQVTSLASAGSGMDTAGVTVSLGRTAGLLNRLVGRGRGAGGGDEGVQRGTSVMPSSSSSFR</sequence>
<evidence type="ECO:0000313" key="3">
    <source>
        <dbReference type="Proteomes" id="UP000314294"/>
    </source>
</evidence>
<evidence type="ECO:0000256" key="1">
    <source>
        <dbReference type="SAM" id="MobiDB-lite"/>
    </source>
</evidence>
<protein>
    <submittedName>
        <fullName evidence="2">Uncharacterized protein</fullName>
    </submittedName>
</protein>
<gene>
    <name evidence="2" type="ORF">EYF80_040350</name>
</gene>
<reference evidence="2 3" key="1">
    <citation type="submission" date="2019-03" db="EMBL/GenBank/DDBJ databases">
        <title>First draft genome of Liparis tanakae, snailfish: a comprehensive survey of snailfish specific genes.</title>
        <authorList>
            <person name="Kim W."/>
            <person name="Song I."/>
            <person name="Jeong J.-H."/>
            <person name="Kim D."/>
            <person name="Kim S."/>
            <person name="Ryu S."/>
            <person name="Song J.Y."/>
            <person name="Lee S.K."/>
        </authorList>
    </citation>
    <scope>NUCLEOTIDE SEQUENCE [LARGE SCALE GENOMIC DNA]</scope>
    <source>
        <tissue evidence="2">Muscle</tissue>
    </source>
</reference>